<accession>A0A0M6YDB3</accession>
<reference evidence="3" key="1">
    <citation type="submission" date="2015-07" db="EMBL/GenBank/DDBJ databases">
        <authorList>
            <person name="Rodrigo-Torres Lidia"/>
            <person name="Arahal R.David."/>
        </authorList>
    </citation>
    <scope>NUCLEOTIDE SEQUENCE [LARGE SCALE GENOMIC DNA]</scope>
    <source>
        <strain evidence="3">CECT 4801</strain>
    </source>
</reference>
<dbReference type="AlphaFoldDB" id="A0A0M6YDB3"/>
<dbReference type="InterPro" id="IPR029068">
    <property type="entry name" value="Glyas_Bleomycin-R_OHBP_Dase"/>
</dbReference>
<dbReference type="Proteomes" id="UP000048926">
    <property type="component" value="Unassembled WGS sequence"/>
</dbReference>
<dbReference type="SUPFAM" id="SSF54593">
    <property type="entry name" value="Glyoxalase/Bleomycin resistance protein/Dihydroxybiphenyl dioxygenase"/>
    <property type="match status" value="1"/>
</dbReference>
<evidence type="ECO:0000313" key="2">
    <source>
        <dbReference type="EMBL" id="CTQ47011.1"/>
    </source>
</evidence>
<gene>
    <name evidence="2" type="ORF">LAL4801_05471</name>
</gene>
<sequence length="129" mass="15181">MLLDHITIRTHDLVTTRAFFLQVFDDLEEGPRPRRIRQIPGHWLYYGNEPLIHLIGIPPHAEEDRQADGWDHIGFRLEGYEAFRAKLERLGIAYSPMELPELGERRLFFRTPTGQLIETVFRETNQRSA</sequence>
<dbReference type="OrthoDB" id="5243302at2"/>
<dbReference type="STRING" id="187304.B0E33_15755"/>
<proteinExistence type="predicted"/>
<dbReference type="InterPro" id="IPR037523">
    <property type="entry name" value="VOC_core"/>
</dbReference>
<keyword evidence="3" id="KW-1185">Reference proteome</keyword>
<dbReference type="RefSeq" id="WP_055661145.1">
    <property type="nucleotide sequence ID" value="NZ_CP045627.1"/>
</dbReference>
<evidence type="ECO:0000313" key="3">
    <source>
        <dbReference type="Proteomes" id="UP000048926"/>
    </source>
</evidence>
<organism evidence="2 3">
    <name type="scientific">Roseibium aggregatum</name>
    <dbReference type="NCBI Taxonomy" id="187304"/>
    <lineage>
        <taxon>Bacteria</taxon>
        <taxon>Pseudomonadati</taxon>
        <taxon>Pseudomonadota</taxon>
        <taxon>Alphaproteobacteria</taxon>
        <taxon>Hyphomicrobiales</taxon>
        <taxon>Stappiaceae</taxon>
        <taxon>Roseibium</taxon>
    </lineage>
</organism>
<protein>
    <submittedName>
        <fullName evidence="2">Glyoxalase-like domain protein</fullName>
    </submittedName>
</protein>
<feature type="domain" description="VOC" evidence="1">
    <location>
        <begin position="2"/>
        <end position="122"/>
    </location>
</feature>
<evidence type="ECO:0000259" key="1">
    <source>
        <dbReference type="PROSITE" id="PS51819"/>
    </source>
</evidence>
<name>A0A0M6YDB3_9HYPH</name>
<dbReference type="EMBL" id="CXST01000005">
    <property type="protein sequence ID" value="CTQ47011.1"/>
    <property type="molecule type" value="Genomic_DNA"/>
</dbReference>
<dbReference type="PROSITE" id="PS51819">
    <property type="entry name" value="VOC"/>
    <property type="match status" value="1"/>
</dbReference>
<dbReference type="Gene3D" id="3.10.180.10">
    <property type="entry name" value="2,3-Dihydroxybiphenyl 1,2-Dioxygenase, domain 1"/>
    <property type="match status" value="1"/>
</dbReference>